<sequence>MKWSDFFTSSVGKKFVMGLTGLFLISFLIIHVGVNACMFADLSIFNPADDGTMFNIAAHFMGSMVVIRLLEYVLFLGIILHIVQGYVLEAKNRGSRSVGYDVKMGNRGSKWYSRSMGLLGTLILLFLVIHLAHFWVKARFTESLEPVSYRGVEMHNMFKEMLIVFKEPLVVVIYVLGCISLAYHLAHGFQSAFRSIGVHNKKYNLMLTSLGYGFTIIVTLLFILMPIAVYFDWVGYHN</sequence>
<feature type="transmembrane region" description="Helical" evidence="1">
    <location>
        <begin position="210"/>
        <end position="231"/>
    </location>
</feature>
<keyword evidence="1" id="KW-0472">Membrane</keyword>
<evidence type="ECO:0000313" key="2">
    <source>
        <dbReference type="EMBL" id="KIC94951.1"/>
    </source>
</evidence>
<gene>
    <name evidence="2" type="ORF">OI18_08610</name>
</gene>
<keyword evidence="1" id="KW-1133">Transmembrane helix</keyword>
<dbReference type="GO" id="GO:0016020">
    <property type="term" value="C:membrane"/>
    <property type="evidence" value="ECO:0007669"/>
    <property type="project" value="InterPro"/>
</dbReference>
<dbReference type="SUPFAM" id="SSF81343">
    <property type="entry name" value="Fumarate reductase respiratory complex transmembrane subunits"/>
    <property type="match status" value="1"/>
</dbReference>
<protein>
    <submittedName>
        <fullName evidence="2">Succinate dehydrogenase</fullName>
    </submittedName>
</protein>
<dbReference type="InterPro" id="IPR011138">
    <property type="entry name" value="Cytochrome_b-558"/>
</dbReference>
<evidence type="ECO:0000256" key="1">
    <source>
        <dbReference type="SAM" id="Phobius"/>
    </source>
</evidence>
<dbReference type="EMBL" id="JSVC01000009">
    <property type="protein sequence ID" value="KIC94951.1"/>
    <property type="molecule type" value="Genomic_DNA"/>
</dbReference>
<dbReference type="Gene3D" id="1.20.1300.10">
    <property type="entry name" value="Fumarate reductase/succinate dehydrogenase, transmembrane subunit"/>
    <property type="match status" value="1"/>
</dbReference>
<dbReference type="OrthoDB" id="9802842at2"/>
<evidence type="ECO:0000313" key="3">
    <source>
        <dbReference type="Proteomes" id="UP000031408"/>
    </source>
</evidence>
<accession>A0A0C1L5Y7</accession>
<dbReference type="CDD" id="cd03498">
    <property type="entry name" value="SQR_TypeB_2_TM"/>
    <property type="match status" value="1"/>
</dbReference>
<keyword evidence="1" id="KW-0812">Transmembrane</keyword>
<dbReference type="NCBIfam" id="TIGR02046">
    <property type="entry name" value="sdhC_b558_fam"/>
    <property type="match status" value="1"/>
</dbReference>
<name>A0A0C1L5Y7_9BACT</name>
<dbReference type="RefSeq" id="WP_039139004.1">
    <property type="nucleotide sequence ID" value="NZ_JSVC01000009.1"/>
</dbReference>
<dbReference type="AlphaFoldDB" id="A0A0C1L5Y7"/>
<organism evidence="2 3">
    <name type="scientific">Flavihumibacter solisilvae</name>
    <dbReference type="NCBI Taxonomy" id="1349421"/>
    <lineage>
        <taxon>Bacteria</taxon>
        <taxon>Pseudomonadati</taxon>
        <taxon>Bacteroidota</taxon>
        <taxon>Chitinophagia</taxon>
        <taxon>Chitinophagales</taxon>
        <taxon>Chitinophagaceae</taxon>
        <taxon>Flavihumibacter</taxon>
    </lineage>
</organism>
<keyword evidence="3" id="KW-1185">Reference proteome</keyword>
<dbReference type="InterPro" id="IPR034804">
    <property type="entry name" value="SQR/QFR_C/D"/>
</dbReference>
<feature type="transmembrane region" description="Helical" evidence="1">
    <location>
        <begin position="116"/>
        <end position="136"/>
    </location>
</feature>
<feature type="transmembrane region" description="Helical" evidence="1">
    <location>
        <begin position="65"/>
        <end position="88"/>
    </location>
</feature>
<comment type="caution">
    <text evidence="2">The sequence shown here is derived from an EMBL/GenBank/DDBJ whole genome shotgun (WGS) entry which is preliminary data.</text>
</comment>
<feature type="transmembrane region" description="Helical" evidence="1">
    <location>
        <begin position="21"/>
        <end position="45"/>
    </location>
</feature>
<dbReference type="STRING" id="1349421.OI18_08610"/>
<reference evidence="2 3" key="1">
    <citation type="submission" date="2014-11" db="EMBL/GenBank/DDBJ databases">
        <title>Genome sequence of Flavihumibacter solisilvae 3-3.</title>
        <authorList>
            <person name="Zhou G."/>
            <person name="Li M."/>
            <person name="Wang G."/>
        </authorList>
    </citation>
    <scope>NUCLEOTIDE SEQUENCE [LARGE SCALE GENOMIC DNA]</scope>
    <source>
        <strain evidence="2 3">3-3</strain>
    </source>
</reference>
<feature type="transmembrane region" description="Helical" evidence="1">
    <location>
        <begin position="169"/>
        <end position="189"/>
    </location>
</feature>
<proteinExistence type="predicted"/>
<dbReference type="Proteomes" id="UP000031408">
    <property type="component" value="Unassembled WGS sequence"/>
</dbReference>